<evidence type="ECO:0000313" key="7">
    <source>
        <dbReference type="EMBL" id="AJR04901.1"/>
    </source>
</evidence>
<name>A0A0C5W0P6_9FLAO</name>
<evidence type="ECO:0000256" key="3">
    <source>
        <dbReference type="ARBA" id="ARBA00022729"/>
    </source>
</evidence>
<evidence type="ECO:0000256" key="1">
    <source>
        <dbReference type="ARBA" id="ARBA00004613"/>
    </source>
</evidence>
<evidence type="ECO:0000256" key="2">
    <source>
        <dbReference type="ARBA" id="ARBA00022525"/>
    </source>
</evidence>
<dbReference type="Gene3D" id="2.60.40.10">
    <property type="entry name" value="Immunoglobulins"/>
    <property type="match status" value="1"/>
</dbReference>
<dbReference type="KEGG" id="sze:AW14_08965"/>
<protein>
    <submittedName>
        <fullName evidence="7">Uncharacterized protein</fullName>
    </submittedName>
</protein>
<proteinExistence type="predicted"/>
<dbReference type="InterPro" id="IPR055372">
    <property type="entry name" value="CBM96"/>
</dbReference>
<dbReference type="RefSeq" id="WP_044638464.1">
    <property type="nucleotide sequence ID" value="NZ_CP007202.1"/>
</dbReference>
<feature type="domain" description="Carbohydrate-binding module family 96" evidence="6">
    <location>
        <begin position="418"/>
        <end position="572"/>
    </location>
</feature>
<reference evidence="7 8" key="1">
    <citation type="submission" date="2014-02" db="EMBL/GenBank/DDBJ databases">
        <authorList>
            <person name="Young C.-C."/>
            <person name="Hameed A."/>
            <person name="Huang H.-C."/>
            <person name="Shahina M."/>
        </authorList>
    </citation>
    <scope>NUCLEOTIDE SEQUENCE [LARGE SCALE GENOMIC DNA]</scope>
    <source>
        <strain evidence="7 8">CC-SAMT-1</strain>
    </source>
</reference>
<dbReference type="EMBL" id="CP007202">
    <property type="protein sequence ID" value="AJR04901.1"/>
    <property type="molecule type" value="Genomic_DNA"/>
</dbReference>
<organism evidence="7 8">
    <name type="scientific">Siansivirga zeaxanthinifaciens CC-SAMT-1</name>
    <dbReference type="NCBI Taxonomy" id="1454006"/>
    <lineage>
        <taxon>Bacteria</taxon>
        <taxon>Pseudomonadati</taxon>
        <taxon>Bacteroidota</taxon>
        <taxon>Flavobacteriia</taxon>
        <taxon>Flavobacteriales</taxon>
        <taxon>Flavobacteriaceae</taxon>
        <taxon>Siansivirga</taxon>
    </lineage>
</organism>
<dbReference type="GO" id="GO:0005576">
    <property type="term" value="C:extracellular region"/>
    <property type="evidence" value="ECO:0007669"/>
    <property type="project" value="UniProtKB-SubCell"/>
</dbReference>
<evidence type="ECO:0000256" key="4">
    <source>
        <dbReference type="SAM" id="SignalP"/>
    </source>
</evidence>
<evidence type="ECO:0000259" key="6">
    <source>
        <dbReference type="Pfam" id="PF24517"/>
    </source>
</evidence>
<dbReference type="Pfam" id="PF24517">
    <property type="entry name" value="CBM96"/>
    <property type="match status" value="1"/>
</dbReference>
<feature type="domain" description="Secretion system C-terminal sorting" evidence="5">
    <location>
        <begin position="591"/>
        <end position="661"/>
    </location>
</feature>
<dbReference type="InterPro" id="IPR026444">
    <property type="entry name" value="Secre_tail"/>
</dbReference>
<dbReference type="Pfam" id="PF18962">
    <property type="entry name" value="Por_Secre_tail"/>
    <property type="match status" value="1"/>
</dbReference>
<dbReference type="OrthoDB" id="1352409at2"/>
<dbReference type="NCBIfam" id="NF033679">
    <property type="entry name" value="DNRLRE_dom"/>
    <property type="match status" value="1"/>
</dbReference>
<keyword evidence="3 4" id="KW-0732">Signal</keyword>
<keyword evidence="8" id="KW-1185">Reference proteome</keyword>
<sequence>MKKITFFITVLLTTIHFVNAQQTTVTSFNTLIKSNHNFGITNPLINATTPSPMTYDPSQVDALGAAFSIDYTNEPGTTGFDGYPSGTVGGFKVSGTYYPGNVAACGMPVQIKDLTHNLRFNWKTSQENISAGAKWWATINVIFDNGTANSEPDPTTRDYDLVIQNVSYENDDFTDRGPTNPSGSQYWYFAREKTGIDPVTNLKPLKFFEIYIDGVLYKFAVRYKFFTASSGTKSDKVHLKFIPLDNIKMPYFDHSLKKFIDCTKDYIQYIDLPETADEIILAHQKVALDDLWIKSISAGYEVYLGSMTLRNDYFYTTIDNTAPDALTNLSGVNQSGEAVLNWDASTNPALDTSTLYRSENGGPYSVIASDLRTNTYTDNTVSNQNYSYYVTATDRSYQESMASNIVNVNFSSSSLVSTTFTTVDDAHVRIGSNAGDNYGSTGNMQLRETTNIDGTRQAFLKFDLSSIDNVVSAVLRLRNTGANTGTVDLNRVANDSWFENTITWNNQPDIGDKIGTYQFDAIGNFDMDVTTYVNLEIQGDKIVSFALNNASAFMTVSSKDSTTDPAPQLIVVYNQGTTLAVKEFSESDIVVYPNPTSSKVNFTIKNPDLKTGTVEVFDSLGRLVQQSRILNSNMSLELNGLPGIYFVKIKNGVRILTKRVIKQ</sequence>
<dbReference type="AlphaFoldDB" id="A0A0C5W0P6"/>
<evidence type="ECO:0000313" key="8">
    <source>
        <dbReference type="Proteomes" id="UP000032229"/>
    </source>
</evidence>
<accession>A0A0C5W0P6</accession>
<dbReference type="Proteomes" id="UP000032229">
    <property type="component" value="Chromosome"/>
</dbReference>
<feature type="chain" id="PRO_5002183722" evidence="4">
    <location>
        <begin position="21"/>
        <end position="663"/>
    </location>
</feature>
<dbReference type="NCBIfam" id="TIGR04183">
    <property type="entry name" value="Por_Secre_tail"/>
    <property type="match status" value="1"/>
</dbReference>
<gene>
    <name evidence="7" type="ORF">AW14_08965</name>
</gene>
<feature type="signal peptide" evidence="4">
    <location>
        <begin position="1"/>
        <end position="20"/>
    </location>
</feature>
<dbReference type="InterPro" id="IPR013783">
    <property type="entry name" value="Ig-like_fold"/>
</dbReference>
<evidence type="ECO:0000259" key="5">
    <source>
        <dbReference type="Pfam" id="PF18962"/>
    </source>
</evidence>
<dbReference type="HOGENOM" id="CLU_414408_0_0_10"/>
<comment type="subcellular location">
    <subcellularLocation>
        <location evidence="1">Secreted</location>
    </subcellularLocation>
</comment>
<keyword evidence="2" id="KW-0964">Secreted</keyword>
<dbReference type="STRING" id="1454006.AW14_08965"/>